<sequence length="560" mass="64686">MSTATIHAAEYPIEKVLSDDYVFTIPKYQRPYSWTTEQAELLYDDLLLTLQQSTGSVDTLNPYFLGSIVLIKGDNPEAEVVDGQQRLTTLTILLAVLREMVPSDVATNFTAFLYEKGNMLKGTQDRYRLTLRERDADFFRTNIQNEKGINNLKGLQTSVTSSQRNIRENALLFAAKIEELGESERIRLAMFIIKRCFLVVVRTPDFDSAYRIFSVLNDRGLDLTHSDILKAEVIGNIPAAKQDTYTEKWEEAEDELGREEFKELFGHIRMIFRKRKLEKSVLEEVRKYVNPTKDPERFMDKVLIPMANAMKDITSLGYESSTFAEEINRMFKLLQRVDNSDWMPPAILYMSMYHNNPAELLKFLSKLERLAMGLLILRANVNERLERYGQLLELIESNLTGLYSSNSPLDLTDNEKKDIIATLDGPFYPITKIRLPVMLRLDEELSGGNASYNYKVLSVEHVLPQNPKLNSQWMSWYPDQTLREATVHRIGNLALLSRAKNSQAGNLDFDRKKQEYFVKKGISPFAITTQVLQEKEWSYDILQKRQKSLLDKLIHVWDLQ</sequence>
<dbReference type="PANTHER" id="PTHR35149:SF2">
    <property type="entry name" value="DUF262 DOMAIN-CONTAINING PROTEIN"/>
    <property type="match status" value="1"/>
</dbReference>
<organism evidence="3 4">
    <name type="scientific">Paenibacillus soyae</name>
    <dbReference type="NCBI Taxonomy" id="2969249"/>
    <lineage>
        <taxon>Bacteria</taxon>
        <taxon>Bacillati</taxon>
        <taxon>Bacillota</taxon>
        <taxon>Bacilli</taxon>
        <taxon>Bacillales</taxon>
        <taxon>Paenibacillaceae</taxon>
        <taxon>Paenibacillus</taxon>
    </lineage>
</organism>
<keyword evidence="4" id="KW-1185">Reference proteome</keyword>
<dbReference type="EMBL" id="JANIPJ010000032">
    <property type="protein sequence ID" value="MCR2807728.1"/>
    <property type="molecule type" value="Genomic_DNA"/>
</dbReference>
<evidence type="ECO:0000259" key="2">
    <source>
        <dbReference type="Pfam" id="PF07510"/>
    </source>
</evidence>
<reference evidence="3" key="1">
    <citation type="submission" date="2022-08" db="EMBL/GenBank/DDBJ databases">
        <title>The genomic sequence of strain Paenibacillus sp. SCIV0701.</title>
        <authorList>
            <person name="Zhao H."/>
        </authorList>
    </citation>
    <scope>NUCLEOTIDE SEQUENCE</scope>
    <source>
        <strain evidence="3">SCIV0701</strain>
    </source>
</reference>
<proteinExistence type="predicted"/>
<dbReference type="GO" id="GO:0004519">
    <property type="term" value="F:endonuclease activity"/>
    <property type="evidence" value="ECO:0007669"/>
    <property type="project" value="UniProtKB-KW"/>
</dbReference>
<dbReference type="InterPro" id="IPR004919">
    <property type="entry name" value="GmrSD_N"/>
</dbReference>
<evidence type="ECO:0000259" key="1">
    <source>
        <dbReference type="Pfam" id="PF03235"/>
    </source>
</evidence>
<comment type="caution">
    <text evidence="3">The sequence shown here is derived from an EMBL/GenBank/DDBJ whole genome shotgun (WGS) entry which is preliminary data.</text>
</comment>
<evidence type="ECO:0000313" key="3">
    <source>
        <dbReference type="EMBL" id="MCR2807728.1"/>
    </source>
</evidence>
<dbReference type="AlphaFoldDB" id="A0A9X2SDC0"/>
<name>A0A9X2SDC0_9BACL</name>
<feature type="domain" description="GmrSD restriction endonucleases N-terminal" evidence="1">
    <location>
        <begin position="13"/>
        <end position="233"/>
    </location>
</feature>
<keyword evidence="3" id="KW-0378">Hydrolase</keyword>
<accession>A0A9X2SDC0</accession>
<dbReference type="Pfam" id="PF07510">
    <property type="entry name" value="GmrSD_C"/>
    <property type="match status" value="1"/>
</dbReference>
<dbReference type="RefSeq" id="WP_257452480.1">
    <property type="nucleotide sequence ID" value="NZ_JANIPJ010000032.1"/>
</dbReference>
<evidence type="ECO:0000313" key="4">
    <source>
        <dbReference type="Proteomes" id="UP001141950"/>
    </source>
</evidence>
<protein>
    <submittedName>
        <fullName evidence="3">DUF262 domain-containing HNH endonuclease family protein</fullName>
    </submittedName>
</protein>
<keyword evidence="3" id="KW-0255">Endonuclease</keyword>
<feature type="domain" description="GmrSD restriction endonucleases C-terminal" evidence="2">
    <location>
        <begin position="436"/>
        <end position="551"/>
    </location>
</feature>
<dbReference type="InterPro" id="IPR011089">
    <property type="entry name" value="GmrSD_C"/>
</dbReference>
<keyword evidence="3" id="KW-0540">Nuclease</keyword>
<dbReference type="Pfam" id="PF03235">
    <property type="entry name" value="GmrSD_N"/>
    <property type="match status" value="1"/>
</dbReference>
<dbReference type="PANTHER" id="PTHR35149">
    <property type="entry name" value="SLL5132 PROTEIN"/>
    <property type="match status" value="1"/>
</dbReference>
<dbReference type="Proteomes" id="UP001141950">
    <property type="component" value="Unassembled WGS sequence"/>
</dbReference>
<gene>
    <name evidence="3" type="ORF">NQZ67_27935</name>
</gene>